<name>A0A6G1HEU2_9PEZI</name>
<reference evidence="2" key="1">
    <citation type="journal article" date="2020" name="Stud. Mycol.">
        <title>101 Dothideomycetes genomes: a test case for predicting lifestyles and emergence of pathogens.</title>
        <authorList>
            <person name="Haridas S."/>
            <person name="Albert R."/>
            <person name="Binder M."/>
            <person name="Bloem J."/>
            <person name="Labutti K."/>
            <person name="Salamov A."/>
            <person name="Andreopoulos B."/>
            <person name="Baker S."/>
            <person name="Barry K."/>
            <person name="Bills G."/>
            <person name="Bluhm B."/>
            <person name="Cannon C."/>
            <person name="Castanera R."/>
            <person name="Culley D."/>
            <person name="Daum C."/>
            <person name="Ezra D."/>
            <person name="Gonzalez J."/>
            <person name="Henrissat B."/>
            <person name="Kuo A."/>
            <person name="Liang C."/>
            <person name="Lipzen A."/>
            <person name="Lutzoni F."/>
            <person name="Magnuson J."/>
            <person name="Mondo S."/>
            <person name="Nolan M."/>
            <person name="Ohm R."/>
            <person name="Pangilinan J."/>
            <person name="Park H.-J."/>
            <person name="Ramirez L."/>
            <person name="Alfaro M."/>
            <person name="Sun H."/>
            <person name="Tritt A."/>
            <person name="Yoshinaga Y."/>
            <person name="Zwiers L.-H."/>
            <person name="Turgeon B."/>
            <person name="Goodwin S."/>
            <person name="Spatafora J."/>
            <person name="Crous P."/>
            <person name="Grigoriev I."/>
        </authorList>
    </citation>
    <scope>NUCLEOTIDE SEQUENCE</scope>
    <source>
        <strain evidence="2">CBS 113979</strain>
    </source>
</reference>
<accession>A0A6G1HEU2</accession>
<dbReference type="PANTHER" id="PTHR34310:SF9">
    <property type="entry name" value="BLR5716 PROTEIN"/>
    <property type="match status" value="1"/>
</dbReference>
<keyword evidence="3" id="KW-1185">Reference proteome</keyword>
<sequence>MERNQDFEALVMKLYTDGPHKIASASGRRVRAMLGNEYIFDTTNAFHVWEHPFYPQYYIPAKDFVRATKTVRYGDYRSMKNEEGSNIAVAFSIEAGGKKARGVEFEATPGKGGELDGLIKVEFDSMDQWYEEDTPIYVHPKDPTKRIDLLSSQRTVEIKLGSTTLAKSTHAIFLIEPLLPVRYYIPQPDCSQKLLRPSQSGLKTKCPYKGEAEYLDVVLPDGAGVVENVVWWYRYPTYECAAVAGMYCFFNEKVDVFVNGVELERPKTHFA</sequence>
<dbReference type="AlphaFoldDB" id="A0A6G1HEU2"/>
<dbReference type="InterPro" id="IPR038694">
    <property type="entry name" value="DUF427_sf"/>
</dbReference>
<evidence type="ECO:0000259" key="1">
    <source>
        <dbReference type="Pfam" id="PF04248"/>
    </source>
</evidence>
<protein>
    <submittedName>
        <fullName evidence="2">DUF427-domain-containing protein</fullName>
    </submittedName>
</protein>
<dbReference type="Gene3D" id="2.170.150.40">
    <property type="entry name" value="Domain of unknown function (DUF427)"/>
    <property type="match status" value="2"/>
</dbReference>
<dbReference type="Proteomes" id="UP000800041">
    <property type="component" value="Unassembled WGS sequence"/>
</dbReference>
<organism evidence="2 3">
    <name type="scientific">Aulographum hederae CBS 113979</name>
    <dbReference type="NCBI Taxonomy" id="1176131"/>
    <lineage>
        <taxon>Eukaryota</taxon>
        <taxon>Fungi</taxon>
        <taxon>Dikarya</taxon>
        <taxon>Ascomycota</taxon>
        <taxon>Pezizomycotina</taxon>
        <taxon>Dothideomycetes</taxon>
        <taxon>Pleosporomycetidae</taxon>
        <taxon>Aulographales</taxon>
        <taxon>Aulographaceae</taxon>
    </lineage>
</organism>
<dbReference type="PANTHER" id="PTHR34310">
    <property type="entry name" value="DUF427 DOMAIN PROTEIN (AFU_ORTHOLOGUE AFUA_3G02220)"/>
    <property type="match status" value="1"/>
</dbReference>
<evidence type="ECO:0000313" key="2">
    <source>
        <dbReference type="EMBL" id="KAF1991539.1"/>
    </source>
</evidence>
<dbReference type="EMBL" id="ML977139">
    <property type="protein sequence ID" value="KAF1991539.1"/>
    <property type="molecule type" value="Genomic_DNA"/>
</dbReference>
<feature type="domain" description="DUF427" evidence="1">
    <location>
        <begin position="30"/>
        <end position="67"/>
    </location>
</feature>
<dbReference type="Pfam" id="PF04248">
    <property type="entry name" value="NTP_transf_9"/>
    <property type="match status" value="2"/>
</dbReference>
<dbReference type="OrthoDB" id="18996at2759"/>
<evidence type="ECO:0000313" key="3">
    <source>
        <dbReference type="Proteomes" id="UP000800041"/>
    </source>
</evidence>
<dbReference type="InterPro" id="IPR007361">
    <property type="entry name" value="DUF427"/>
</dbReference>
<proteinExistence type="predicted"/>
<gene>
    <name evidence="2" type="ORF">K402DRAFT_388938</name>
</gene>
<feature type="domain" description="DUF427" evidence="1">
    <location>
        <begin position="156"/>
        <end position="252"/>
    </location>
</feature>